<evidence type="ECO:0000313" key="2">
    <source>
        <dbReference type="EMBL" id="EAY28060.1"/>
    </source>
</evidence>
<evidence type="ECO:0000256" key="1">
    <source>
        <dbReference type="SAM" id="Phobius"/>
    </source>
</evidence>
<evidence type="ECO:0000313" key="3">
    <source>
        <dbReference type="Proteomes" id="UP000004095"/>
    </source>
</evidence>
<keyword evidence="3" id="KW-1185">Reference proteome</keyword>
<dbReference type="InterPro" id="IPR024422">
    <property type="entry name" value="Protein_unknown_function_OB"/>
</dbReference>
<proteinExistence type="predicted"/>
<feature type="transmembrane region" description="Helical" evidence="1">
    <location>
        <begin position="6"/>
        <end position="25"/>
    </location>
</feature>
<dbReference type="AlphaFoldDB" id="A1ZNE9"/>
<organism evidence="2 3">
    <name type="scientific">Microscilla marina ATCC 23134</name>
    <dbReference type="NCBI Taxonomy" id="313606"/>
    <lineage>
        <taxon>Bacteria</taxon>
        <taxon>Pseudomonadati</taxon>
        <taxon>Bacteroidota</taxon>
        <taxon>Cytophagia</taxon>
        <taxon>Cytophagales</taxon>
        <taxon>Microscillaceae</taxon>
        <taxon>Microscilla</taxon>
    </lineage>
</organism>
<sequence>MLKKILIIIVIIGAAAGAYVAYLYFQPHRDVQASKVDVVITVKGLVAEYKASADSANAKYLAANGESKIFAVSGKIAEITENSNKEKVVTLREEGKEIGVACTFTAEASKDPATQKLKVGDMVTVKGAIASGPDFDPDLPTDATMRDCALKPAKK</sequence>
<dbReference type="Pfam" id="PF12869">
    <property type="entry name" value="tRNA_anti-like"/>
    <property type="match status" value="1"/>
</dbReference>
<dbReference type="EMBL" id="AAWS01000018">
    <property type="protein sequence ID" value="EAY28060.1"/>
    <property type="molecule type" value="Genomic_DNA"/>
</dbReference>
<keyword evidence="1" id="KW-0812">Transmembrane</keyword>
<gene>
    <name evidence="2" type="ORF">M23134_02170</name>
</gene>
<dbReference type="Proteomes" id="UP000004095">
    <property type="component" value="Unassembled WGS sequence"/>
</dbReference>
<reference evidence="2 3" key="1">
    <citation type="submission" date="2007-01" db="EMBL/GenBank/DDBJ databases">
        <authorList>
            <person name="Haygood M."/>
            <person name="Podell S."/>
            <person name="Anderson C."/>
            <person name="Hopkinson B."/>
            <person name="Roe K."/>
            <person name="Barbeau K."/>
            <person name="Gaasterland T."/>
            <person name="Ferriera S."/>
            <person name="Johnson J."/>
            <person name="Kravitz S."/>
            <person name="Beeson K."/>
            <person name="Sutton G."/>
            <person name="Rogers Y.-H."/>
            <person name="Friedman R."/>
            <person name="Frazier M."/>
            <person name="Venter J.C."/>
        </authorList>
    </citation>
    <scope>NUCLEOTIDE SEQUENCE [LARGE SCALE GENOMIC DNA]</scope>
    <source>
        <strain evidence="2 3">ATCC 23134</strain>
    </source>
</reference>
<keyword evidence="1" id="KW-1133">Transmembrane helix</keyword>
<evidence type="ECO:0008006" key="4">
    <source>
        <dbReference type="Google" id="ProtNLM"/>
    </source>
</evidence>
<name>A1ZNE9_MICM2</name>
<keyword evidence="1" id="KW-0472">Membrane</keyword>
<accession>A1ZNE9</accession>
<dbReference type="eggNOG" id="ENOG5030P2S">
    <property type="taxonomic scope" value="Bacteria"/>
</dbReference>
<dbReference type="OrthoDB" id="982957at2"/>
<comment type="caution">
    <text evidence="2">The sequence shown here is derived from an EMBL/GenBank/DDBJ whole genome shotgun (WGS) entry which is preliminary data.</text>
</comment>
<protein>
    <recommendedName>
        <fullName evidence="4">tRNA_anti-like</fullName>
    </recommendedName>
</protein>
<dbReference type="RefSeq" id="WP_004155984.1">
    <property type="nucleotide sequence ID" value="NZ_AAWS01000018.1"/>
</dbReference>